<accession>A0A1H9ASK0</accession>
<evidence type="ECO:0000313" key="4">
    <source>
        <dbReference type="Proteomes" id="UP000199233"/>
    </source>
</evidence>
<dbReference type="PANTHER" id="PTHR24422">
    <property type="entry name" value="CHEMOTAXIS PROTEIN METHYLTRANSFERASE"/>
    <property type="match status" value="1"/>
</dbReference>
<dbReference type="InterPro" id="IPR013655">
    <property type="entry name" value="PAS_fold_3"/>
</dbReference>
<dbReference type="Pfam" id="PF08447">
    <property type="entry name" value="PAS_3"/>
    <property type="match status" value="1"/>
</dbReference>
<dbReference type="InterPro" id="IPR003660">
    <property type="entry name" value="HAMP_dom"/>
</dbReference>
<dbReference type="SUPFAM" id="SSF55785">
    <property type="entry name" value="PYP-like sensor domain (PAS domain)"/>
    <property type="match status" value="1"/>
</dbReference>
<dbReference type="STRING" id="489703.SAMN04488038_101510"/>
<reference evidence="4" key="1">
    <citation type="submission" date="2016-10" db="EMBL/GenBank/DDBJ databases">
        <authorList>
            <person name="Varghese N."/>
            <person name="Submissions S."/>
        </authorList>
    </citation>
    <scope>NUCLEOTIDE SEQUENCE [LARGE SCALE GENOMIC DNA]</scope>
    <source>
        <strain evidence="4">DSM 25927</strain>
    </source>
</reference>
<feature type="non-terminal residue" evidence="3">
    <location>
        <position position="369"/>
    </location>
</feature>
<dbReference type="PROSITE" id="PS50113">
    <property type="entry name" value="PAC"/>
    <property type="match status" value="1"/>
</dbReference>
<dbReference type="SMART" id="SM00086">
    <property type="entry name" value="PAC"/>
    <property type="match status" value="1"/>
</dbReference>
<organism evidence="3 4">
    <name type="scientific">Solimonas aquatica</name>
    <dbReference type="NCBI Taxonomy" id="489703"/>
    <lineage>
        <taxon>Bacteria</taxon>
        <taxon>Pseudomonadati</taxon>
        <taxon>Pseudomonadota</taxon>
        <taxon>Gammaproteobacteria</taxon>
        <taxon>Nevskiales</taxon>
        <taxon>Nevskiaceae</taxon>
        <taxon>Solimonas</taxon>
    </lineage>
</organism>
<gene>
    <name evidence="3" type="ORF">SAMN04488038_101510</name>
</gene>
<dbReference type="AlphaFoldDB" id="A0A1H9ASK0"/>
<dbReference type="EMBL" id="FOFS01000001">
    <property type="protein sequence ID" value="SEP79383.1"/>
    <property type="molecule type" value="Genomic_DNA"/>
</dbReference>
<evidence type="ECO:0000259" key="2">
    <source>
        <dbReference type="PROSITE" id="PS50113"/>
    </source>
</evidence>
<dbReference type="InterPro" id="IPR001610">
    <property type="entry name" value="PAC"/>
</dbReference>
<dbReference type="NCBIfam" id="TIGR00229">
    <property type="entry name" value="sensory_box"/>
    <property type="match status" value="1"/>
</dbReference>
<name>A0A1H9ASK0_9GAMM</name>
<dbReference type="Proteomes" id="UP000199233">
    <property type="component" value="Unassembled WGS sequence"/>
</dbReference>
<keyword evidence="4" id="KW-1185">Reference proteome</keyword>
<dbReference type="InterPro" id="IPR035965">
    <property type="entry name" value="PAS-like_dom_sf"/>
</dbReference>
<evidence type="ECO:0000313" key="3">
    <source>
        <dbReference type="EMBL" id="SEP79383.1"/>
    </source>
</evidence>
<dbReference type="GO" id="GO:0016020">
    <property type="term" value="C:membrane"/>
    <property type="evidence" value="ECO:0007669"/>
    <property type="project" value="InterPro"/>
</dbReference>
<dbReference type="PANTHER" id="PTHR24422:SF10">
    <property type="entry name" value="CHEMOTAXIS PROTEIN METHYLTRANSFERASE 2"/>
    <property type="match status" value="1"/>
</dbReference>
<dbReference type="CDD" id="cd00130">
    <property type="entry name" value="PAS"/>
    <property type="match status" value="1"/>
</dbReference>
<feature type="domain" description="PAC" evidence="2">
    <location>
        <begin position="119"/>
        <end position="171"/>
    </location>
</feature>
<protein>
    <submittedName>
        <fullName evidence="3">PAS domain S-box-containing protein</fullName>
    </submittedName>
</protein>
<dbReference type="Gene3D" id="3.30.450.20">
    <property type="entry name" value="PAS domain"/>
    <property type="match status" value="1"/>
</dbReference>
<feature type="region of interest" description="Disordered" evidence="1">
    <location>
        <begin position="1"/>
        <end position="35"/>
    </location>
</feature>
<dbReference type="InterPro" id="IPR000014">
    <property type="entry name" value="PAS"/>
</dbReference>
<dbReference type="Pfam" id="PF18947">
    <property type="entry name" value="HAMP_2"/>
    <property type="match status" value="2"/>
</dbReference>
<dbReference type="InterPro" id="IPR000700">
    <property type="entry name" value="PAS-assoc_C"/>
</dbReference>
<feature type="compositionally biased region" description="Polar residues" evidence="1">
    <location>
        <begin position="1"/>
        <end position="14"/>
    </location>
</feature>
<proteinExistence type="predicted"/>
<dbReference type="Gene3D" id="1.20.120.1530">
    <property type="match status" value="1"/>
</dbReference>
<dbReference type="InterPro" id="IPR050903">
    <property type="entry name" value="Bact_Chemotaxis_MeTrfase"/>
</dbReference>
<evidence type="ECO:0000256" key="1">
    <source>
        <dbReference type="SAM" id="MobiDB-lite"/>
    </source>
</evidence>
<dbReference type="GO" id="GO:0007165">
    <property type="term" value="P:signal transduction"/>
    <property type="evidence" value="ECO:0007669"/>
    <property type="project" value="InterPro"/>
</dbReference>
<sequence length="369" mass="39743">MAKTGQNRKSSSPDVSDKTKAAPSPRSAKAVKTAKAPAGEMARFAELESQIQAINRSMAVIRFELDGTVCDANANFLSVMGYRLEEIKGHHHRMFVSEAEAGSPEYQAFWRKLCAGEFVAGQFKRIAKDGHEVWLQASYNALVDASGKTVQVIKYAADVTAEVLMQKAARKTIDDVQEVVQKACMGDLEVRVREDDKSGDLKGLVQGINHVLSSSGKVLGDIRQSLDAIGDGQLTTRIDVQGHEGGFRDMVDGVNKALDAVIGPLNVAANYVDRISKGDIPPPITDSYKGDFNTIKNNLNTCVKVVNALVADANMLSQAAVEGRLATRADASKHEGDFRKIVQGVNDTLDAVIGPLNVAANYVDRISKG</sequence>